<dbReference type="Proteomes" id="UP000199550">
    <property type="component" value="Unassembled WGS sequence"/>
</dbReference>
<dbReference type="EMBL" id="FOTF01000007">
    <property type="protein sequence ID" value="SFL07687.1"/>
    <property type="molecule type" value="Genomic_DNA"/>
</dbReference>
<organism evidence="2 3">
    <name type="scientific">Loktanella salsilacus</name>
    <dbReference type="NCBI Taxonomy" id="195913"/>
    <lineage>
        <taxon>Bacteria</taxon>
        <taxon>Pseudomonadati</taxon>
        <taxon>Pseudomonadota</taxon>
        <taxon>Alphaproteobacteria</taxon>
        <taxon>Rhodobacterales</taxon>
        <taxon>Roseobacteraceae</taxon>
        <taxon>Loktanella</taxon>
    </lineage>
</organism>
<reference evidence="2 3" key="1">
    <citation type="submission" date="2016-10" db="EMBL/GenBank/DDBJ databases">
        <authorList>
            <person name="de Groot N.N."/>
        </authorList>
    </citation>
    <scope>NUCLEOTIDE SEQUENCE [LARGE SCALE GENOMIC DNA]</scope>
    <source>
        <strain evidence="2 3">DSM 16199</strain>
    </source>
</reference>
<dbReference type="SUPFAM" id="SSF52540">
    <property type="entry name" value="P-loop containing nucleoside triphosphate hydrolases"/>
    <property type="match status" value="1"/>
</dbReference>
<evidence type="ECO:0000259" key="1">
    <source>
        <dbReference type="Pfam" id="PF22688"/>
    </source>
</evidence>
<dbReference type="Gene3D" id="3.40.50.300">
    <property type="entry name" value="P-loop containing nucleotide triphosphate hydrolases"/>
    <property type="match status" value="1"/>
</dbReference>
<dbReference type="AlphaFoldDB" id="A0A1I4ET13"/>
<protein>
    <recommendedName>
        <fullName evidence="1">Hda lid domain-containing protein</fullName>
    </recommendedName>
</protein>
<dbReference type="RefSeq" id="WP_090188027.1">
    <property type="nucleotide sequence ID" value="NZ_CAXYBM010000018.1"/>
</dbReference>
<dbReference type="STRING" id="195913.SAMN04488004_107103"/>
<dbReference type="InterPro" id="IPR027417">
    <property type="entry name" value="P-loop_NTPase"/>
</dbReference>
<accession>A0A1I4ET13</accession>
<dbReference type="GO" id="GO:0006270">
    <property type="term" value="P:DNA replication initiation"/>
    <property type="evidence" value="ECO:0007669"/>
    <property type="project" value="TreeGrafter"/>
</dbReference>
<proteinExistence type="predicted"/>
<dbReference type="PANTHER" id="PTHR30050">
    <property type="entry name" value="CHROMOSOMAL REPLICATION INITIATOR PROTEIN DNAA"/>
    <property type="match status" value="1"/>
</dbReference>
<dbReference type="Gene3D" id="1.10.8.60">
    <property type="match status" value="1"/>
</dbReference>
<evidence type="ECO:0000313" key="2">
    <source>
        <dbReference type="EMBL" id="SFL07687.1"/>
    </source>
</evidence>
<sequence length="221" mass="23914">MAMQLTFDWPTGVALGAEDFFVTDANRAAYTMIAAPEIWPQGKLVLTGPEGAGKSHLTRVFAARHGAQLVSAEDLPDGLNPDRAVVVEDMDRLPPAREEAMFHLHNNLAAHRLPLLMTARSHPARWAIALPDLASRMQATTPATITGPDDALLQAVLMKLFADRQILPSPEVASYLVPRIERSFASAQRIVAALDAAALTEKRAITVKLAAQVLDKQDGLL</sequence>
<dbReference type="Pfam" id="PF22688">
    <property type="entry name" value="Hda_lid"/>
    <property type="match status" value="1"/>
</dbReference>
<gene>
    <name evidence="2" type="ORF">SAMN04488004_107103</name>
</gene>
<evidence type="ECO:0000313" key="3">
    <source>
        <dbReference type="Proteomes" id="UP000199550"/>
    </source>
</evidence>
<dbReference type="InterPro" id="IPR055199">
    <property type="entry name" value="Hda_lid"/>
</dbReference>
<dbReference type="OrthoDB" id="7390113at2"/>
<feature type="domain" description="Hda lid" evidence="1">
    <location>
        <begin position="162"/>
        <end position="214"/>
    </location>
</feature>
<dbReference type="GO" id="GO:0005886">
    <property type="term" value="C:plasma membrane"/>
    <property type="evidence" value="ECO:0007669"/>
    <property type="project" value="TreeGrafter"/>
</dbReference>
<keyword evidence="3" id="KW-1185">Reference proteome</keyword>
<dbReference type="GO" id="GO:0003688">
    <property type="term" value="F:DNA replication origin binding"/>
    <property type="evidence" value="ECO:0007669"/>
    <property type="project" value="TreeGrafter"/>
</dbReference>
<name>A0A1I4ET13_9RHOB</name>
<dbReference type="PANTHER" id="PTHR30050:SF5">
    <property type="entry name" value="DNAA REGULATORY INACTIVATOR HDA"/>
    <property type="match status" value="1"/>
</dbReference>